<dbReference type="BRENDA" id="3.2.1.14">
    <property type="organism ID" value="3454"/>
</dbReference>
<evidence type="ECO:0000256" key="6">
    <source>
        <dbReference type="ARBA" id="ARBA00023326"/>
    </source>
</evidence>
<protein>
    <submittedName>
        <fullName evidence="11">Chitinase</fullName>
    </submittedName>
</protein>
<dbReference type="InterPro" id="IPR001223">
    <property type="entry name" value="Glyco_hydro18_cat"/>
</dbReference>
<keyword evidence="2 7" id="KW-0378">Hydrolase</keyword>
<dbReference type="GO" id="GO:0000272">
    <property type="term" value="P:polysaccharide catabolic process"/>
    <property type="evidence" value="ECO:0007669"/>
    <property type="project" value="UniProtKB-KW"/>
</dbReference>
<dbReference type="Pfam" id="PF00704">
    <property type="entry name" value="Glyco_hydro_18"/>
    <property type="match status" value="1"/>
</dbReference>
<evidence type="ECO:0000256" key="2">
    <source>
        <dbReference type="ARBA" id="ARBA00022801"/>
    </source>
</evidence>
<keyword evidence="4" id="KW-0119">Carbohydrate metabolism</keyword>
<dbReference type="Gene3D" id="3.20.20.80">
    <property type="entry name" value="Glycosidases"/>
    <property type="match status" value="1"/>
</dbReference>
<feature type="domain" description="GH18" evidence="10">
    <location>
        <begin position="35"/>
        <end position="421"/>
    </location>
</feature>
<dbReference type="SMR" id="A0A286JZ72"/>
<dbReference type="InterPro" id="IPR050314">
    <property type="entry name" value="Glycosyl_Hydrlase_18"/>
</dbReference>
<dbReference type="GO" id="GO:0006032">
    <property type="term" value="P:chitin catabolic process"/>
    <property type="evidence" value="ECO:0007669"/>
    <property type="project" value="UniProtKB-KW"/>
</dbReference>
<dbReference type="PANTHER" id="PTHR11177">
    <property type="entry name" value="CHITINASE"/>
    <property type="match status" value="1"/>
</dbReference>
<evidence type="ECO:0000256" key="1">
    <source>
        <dbReference type="ARBA" id="ARBA00000822"/>
    </source>
</evidence>
<dbReference type="PANTHER" id="PTHR11177:SF392">
    <property type="entry name" value="HAP41P"/>
    <property type="match status" value="1"/>
</dbReference>
<dbReference type="SMART" id="SM00636">
    <property type="entry name" value="Glyco_18"/>
    <property type="match status" value="1"/>
</dbReference>
<evidence type="ECO:0000256" key="8">
    <source>
        <dbReference type="RuleBase" id="RU004453"/>
    </source>
</evidence>
<feature type="chain" id="PRO_5012877353" evidence="9">
    <location>
        <begin position="21"/>
        <end position="424"/>
    </location>
</feature>
<dbReference type="PROSITE" id="PS51910">
    <property type="entry name" value="GH18_2"/>
    <property type="match status" value="1"/>
</dbReference>
<evidence type="ECO:0000259" key="10">
    <source>
        <dbReference type="PROSITE" id="PS51910"/>
    </source>
</evidence>
<dbReference type="PROSITE" id="PS01095">
    <property type="entry name" value="GH18_1"/>
    <property type="match status" value="1"/>
</dbReference>
<comment type="catalytic activity">
    <reaction evidence="1">
        <text>Random endo-hydrolysis of N-acetyl-beta-D-glucosaminide (1-&gt;4)-beta-linkages in chitin and chitodextrins.</text>
        <dbReference type="EC" id="3.2.1.14"/>
    </reaction>
</comment>
<dbReference type="GO" id="GO:0008843">
    <property type="term" value="F:endochitinase activity"/>
    <property type="evidence" value="ECO:0007669"/>
    <property type="project" value="UniProtKB-EC"/>
</dbReference>
<dbReference type="InterPro" id="IPR001579">
    <property type="entry name" value="Glyco_hydro_18_chit_AS"/>
</dbReference>
<keyword evidence="6" id="KW-0624">Polysaccharide degradation</keyword>
<dbReference type="InterPro" id="IPR029070">
    <property type="entry name" value="Chitinase_insertion_sf"/>
</dbReference>
<dbReference type="GO" id="GO:0005576">
    <property type="term" value="C:extracellular region"/>
    <property type="evidence" value="ECO:0007669"/>
    <property type="project" value="TreeGrafter"/>
</dbReference>
<keyword evidence="3" id="KW-0146">Chitin degradation</keyword>
<evidence type="ECO:0000256" key="7">
    <source>
        <dbReference type="RuleBase" id="RU000489"/>
    </source>
</evidence>
<dbReference type="GO" id="GO:0008061">
    <property type="term" value="F:chitin binding"/>
    <property type="evidence" value="ECO:0007669"/>
    <property type="project" value="InterPro"/>
</dbReference>
<dbReference type="AlphaFoldDB" id="A0A286JZ72"/>
<dbReference type="Gene3D" id="3.10.50.10">
    <property type="match status" value="1"/>
</dbReference>
<organism evidence="11">
    <name type="scientific">Rhizomucor miehei</name>
    <dbReference type="NCBI Taxonomy" id="4839"/>
    <lineage>
        <taxon>Eukaryota</taxon>
        <taxon>Fungi</taxon>
        <taxon>Fungi incertae sedis</taxon>
        <taxon>Mucoromycota</taxon>
        <taxon>Mucoromycotina</taxon>
        <taxon>Mucoromycetes</taxon>
        <taxon>Mucorales</taxon>
        <taxon>Lichtheimiaceae</taxon>
        <taxon>Rhizomucor</taxon>
    </lineage>
</organism>
<dbReference type="SUPFAM" id="SSF54556">
    <property type="entry name" value="Chitinase insertion domain"/>
    <property type="match status" value="1"/>
</dbReference>
<evidence type="ECO:0000256" key="4">
    <source>
        <dbReference type="ARBA" id="ARBA00023277"/>
    </source>
</evidence>
<keyword evidence="5 7" id="KW-0326">Glycosidase</keyword>
<dbReference type="InterPro" id="IPR011583">
    <property type="entry name" value="Chitinase_II/V-like_cat"/>
</dbReference>
<gene>
    <name evidence="11" type="primary">chi44</name>
</gene>
<accession>A0A286JZ72</accession>
<dbReference type="EMBL" id="KT428805">
    <property type="protein sequence ID" value="AMP42675.1"/>
    <property type="molecule type" value="Genomic_DNA"/>
</dbReference>
<proteinExistence type="inferred from homology"/>
<feature type="signal peptide" evidence="9">
    <location>
        <begin position="1"/>
        <end position="20"/>
    </location>
</feature>
<comment type="similarity">
    <text evidence="8">Belongs to the glycosyl hydrolase 18 family.</text>
</comment>
<evidence type="ECO:0000256" key="3">
    <source>
        <dbReference type="ARBA" id="ARBA00023024"/>
    </source>
</evidence>
<name>A0A286JZ72_RHIMI</name>
<evidence type="ECO:0000313" key="11">
    <source>
        <dbReference type="EMBL" id="AMP42675.1"/>
    </source>
</evidence>
<evidence type="ECO:0000256" key="5">
    <source>
        <dbReference type="ARBA" id="ARBA00023295"/>
    </source>
</evidence>
<dbReference type="SUPFAM" id="SSF51445">
    <property type="entry name" value="(Trans)glycosidases"/>
    <property type="match status" value="1"/>
</dbReference>
<keyword evidence="9" id="KW-0732">Signal</keyword>
<sequence>MRLLPFVTCFLALTATWSNAAPSSNSTTDTADGGKVIVGYFPNWLYAKWPVSNIDFSKYTHINYAFAILVKGNTPEWTDPQQVETQLPELVKAAHAENAKVLISVGGWSGSINFSPMAADASSRKTFIKWCTDQIDKYDIDGIDIDWEYPASPEQQAGCNVVNEAEDTKNFLTLLKELRAALDGTSKKGGKKELTAAVYVRTFNTPSGNMKDVSEFASVLDRVNIMTYDINGAWNSTSGPNAPFNFEPGLGDADSFVSAIENWKKAGMPYKKICPGLAFYGRSATATVDMTHTNQYQAQVQGKPPKGDSNDAYWDDPYCSKDPGGNSGIWRYGNLRSQGVLSSPTKAASPWIRRWDNVTQTPWLFNPKDKTFISYDDPESIAVKVNYAACKGLGGLMVWSVDEDSKNGELLNEVYKIRSGNAYG</sequence>
<reference evidence="11" key="1">
    <citation type="submission" date="2015-08" db="EMBL/GenBank/DDBJ databases">
        <title>clone and heterelogous expression chitinase (RmChi44) from the Rhizomucor miehei.</title>
        <authorList>
            <person name="Yang S."/>
            <person name="Jiang Z."/>
        </authorList>
    </citation>
    <scope>NUCLEOTIDE SEQUENCE</scope>
</reference>
<evidence type="ECO:0000256" key="9">
    <source>
        <dbReference type="SAM" id="SignalP"/>
    </source>
</evidence>
<dbReference type="InterPro" id="IPR017853">
    <property type="entry name" value="GH"/>
</dbReference>